<evidence type="ECO:0000313" key="2">
    <source>
        <dbReference type="EMBL" id="OVE85534.1"/>
    </source>
</evidence>
<sequence length="144" mass="16039">MVEGPDERERQLVVRARSQLEQWTNGARTAAYRELFEGNDPILSPDELHRLDAFDSALERHGGDGVWGTDQYGIHTGGPTGSDTALGVVCVYHPQITDDSVLRGGDGIDDDLEERLNAALWQYGERVATLIDDELEAFVRETQR</sequence>
<dbReference type="RefSeq" id="WP_054864170.1">
    <property type="nucleotide sequence ID" value="NZ_MWPH01000001.1"/>
</dbReference>
<name>A0A202EBB6_9EURY</name>
<evidence type="ECO:0000259" key="1">
    <source>
        <dbReference type="PROSITE" id="PS51554"/>
    </source>
</evidence>
<accession>A0A202EBB6</accession>
<feature type="domain" description="PFL" evidence="1">
    <location>
        <begin position="1"/>
        <end position="144"/>
    </location>
</feature>
<dbReference type="EMBL" id="MWPH01000001">
    <property type="protein sequence ID" value="OVE85534.1"/>
    <property type="molecule type" value="Genomic_DNA"/>
</dbReference>
<comment type="caution">
    <text evidence="2">The sequence shown here is derived from an EMBL/GenBank/DDBJ whole genome shotgun (WGS) entry which is preliminary data.</text>
</comment>
<keyword evidence="3" id="KW-1185">Reference proteome</keyword>
<reference evidence="2 3" key="1">
    <citation type="submission" date="2017-02" db="EMBL/GenBank/DDBJ databases">
        <title>Natronthermophilus aegyptiacus gen. nov.,sp. nov., an aerobic, extremely halophilic alkalithermophilic archaeon isolated from the athalassohaline Wadi An Natrun, Egypt.</title>
        <authorList>
            <person name="Zhao B."/>
        </authorList>
    </citation>
    <scope>NUCLEOTIDE SEQUENCE [LARGE SCALE GENOMIC DNA]</scope>
    <source>
        <strain evidence="2 3">CGMCC 1.3597</strain>
    </source>
</reference>
<gene>
    <name evidence="2" type="ORF">B2G88_01540</name>
</gene>
<dbReference type="GO" id="GO:0003824">
    <property type="term" value="F:catalytic activity"/>
    <property type="evidence" value="ECO:0007669"/>
    <property type="project" value="InterPro"/>
</dbReference>
<dbReference type="InterPro" id="IPR004184">
    <property type="entry name" value="PFL_dom"/>
</dbReference>
<dbReference type="InterPro" id="IPR055961">
    <property type="entry name" value="DUF7539"/>
</dbReference>
<organism evidence="2 3">
    <name type="scientific">Natronolimnobius baerhuensis</name>
    <dbReference type="NCBI Taxonomy" id="253108"/>
    <lineage>
        <taxon>Archaea</taxon>
        <taxon>Methanobacteriati</taxon>
        <taxon>Methanobacteriota</taxon>
        <taxon>Stenosarchaea group</taxon>
        <taxon>Halobacteria</taxon>
        <taxon>Halobacteriales</taxon>
        <taxon>Natrialbaceae</taxon>
        <taxon>Natronolimnobius</taxon>
    </lineage>
</organism>
<evidence type="ECO:0000313" key="3">
    <source>
        <dbReference type="Proteomes" id="UP000196084"/>
    </source>
</evidence>
<dbReference type="PROSITE" id="PS51554">
    <property type="entry name" value="PFL"/>
    <property type="match status" value="1"/>
</dbReference>
<proteinExistence type="predicted"/>
<dbReference type="AlphaFoldDB" id="A0A202EBB6"/>
<dbReference type="OrthoDB" id="197156at2157"/>
<dbReference type="Pfam" id="PF24383">
    <property type="entry name" value="DUF7539"/>
    <property type="match status" value="1"/>
</dbReference>
<dbReference type="Proteomes" id="UP000196084">
    <property type="component" value="Unassembled WGS sequence"/>
</dbReference>
<protein>
    <recommendedName>
        <fullName evidence="1">PFL domain-containing protein</fullName>
    </recommendedName>
</protein>